<dbReference type="AlphaFoldDB" id="A0A6L2LYC8"/>
<proteinExistence type="predicted"/>
<reference evidence="2" key="1">
    <citation type="journal article" date="2019" name="Sci. Rep.">
        <title>Draft genome of Tanacetum cinerariifolium, the natural source of mosquito coil.</title>
        <authorList>
            <person name="Yamashiro T."/>
            <person name="Shiraishi A."/>
            <person name="Satake H."/>
            <person name="Nakayama K."/>
        </authorList>
    </citation>
    <scope>NUCLEOTIDE SEQUENCE</scope>
</reference>
<accession>A0A6L2LYC8</accession>
<evidence type="ECO:0000256" key="1">
    <source>
        <dbReference type="SAM" id="MobiDB-lite"/>
    </source>
</evidence>
<comment type="caution">
    <text evidence="2">The sequence shown here is derived from an EMBL/GenBank/DDBJ whole genome shotgun (WGS) entry which is preliminary data.</text>
</comment>
<organism evidence="2">
    <name type="scientific">Tanacetum cinerariifolium</name>
    <name type="common">Dalmatian daisy</name>
    <name type="synonym">Chrysanthemum cinerariifolium</name>
    <dbReference type="NCBI Taxonomy" id="118510"/>
    <lineage>
        <taxon>Eukaryota</taxon>
        <taxon>Viridiplantae</taxon>
        <taxon>Streptophyta</taxon>
        <taxon>Embryophyta</taxon>
        <taxon>Tracheophyta</taxon>
        <taxon>Spermatophyta</taxon>
        <taxon>Magnoliopsida</taxon>
        <taxon>eudicotyledons</taxon>
        <taxon>Gunneridae</taxon>
        <taxon>Pentapetalae</taxon>
        <taxon>asterids</taxon>
        <taxon>campanulids</taxon>
        <taxon>Asterales</taxon>
        <taxon>Asteraceae</taxon>
        <taxon>Asteroideae</taxon>
        <taxon>Anthemideae</taxon>
        <taxon>Anthemidinae</taxon>
        <taxon>Tanacetum</taxon>
    </lineage>
</organism>
<name>A0A6L2LYC8_TANCI</name>
<gene>
    <name evidence="2" type="ORF">Tci_038656</name>
</gene>
<dbReference type="EMBL" id="BKCJ010005426">
    <property type="protein sequence ID" value="GEU66678.1"/>
    <property type="molecule type" value="Genomic_DNA"/>
</dbReference>
<evidence type="ECO:0000313" key="2">
    <source>
        <dbReference type="EMBL" id="GEU66678.1"/>
    </source>
</evidence>
<protein>
    <submittedName>
        <fullName evidence="2">Uncharacterized protein</fullName>
    </submittedName>
</protein>
<feature type="compositionally biased region" description="Basic and acidic residues" evidence="1">
    <location>
        <begin position="302"/>
        <end position="315"/>
    </location>
</feature>
<feature type="compositionally biased region" description="Basic and acidic residues" evidence="1">
    <location>
        <begin position="66"/>
        <end position="75"/>
    </location>
</feature>
<sequence length="371" mass="41664">MAKRKDAPSSVLTRSGRKTSIGIQASTNPLNTRKSPRFQKQMGPAPSTVKKKPEKSNKQMGSTPLRRSERGKNPVDVHASNVKSTKKSADILEEIEEEGSRDSNGGSKKRKRYDSVEFKARKSPRFQKQMGPTTRSAVKKKPEKSEKIGSTPFRRSERGKNPVDVPASNVKSIEKSADISEEIEEEGSRDSNGGSKKRKRYDAVEFKAQKSPRFQKQMGPTIRSAVKKKPEKSEKIGSTPLRRSERGKNPVDVPASNVKACYKPQQVRVKTVSLNQQEQKRENHGSSNEEALQSSGQILEEDIARKEGNENDKFDSEWDEKKMTIVNDFRLEKTLIRYLYGNPKAAVDLMESEKEDQESREVATALLGKSN</sequence>
<feature type="compositionally biased region" description="Polar residues" evidence="1">
    <location>
        <begin position="21"/>
        <end position="33"/>
    </location>
</feature>
<feature type="compositionally biased region" description="Polar residues" evidence="1">
    <location>
        <begin position="285"/>
        <end position="297"/>
    </location>
</feature>
<feature type="region of interest" description="Disordered" evidence="1">
    <location>
        <begin position="1"/>
        <end position="315"/>
    </location>
</feature>
<feature type="region of interest" description="Disordered" evidence="1">
    <location>
        <begin position="350"/>
        <end position="371"/>
    </location>
</feature>